<dbReference type="AlphaFoldDB" id="T1I9K8"/>
<evidence type="ECO:0000256" key="1">
    <source>
        <dbReference type="ARBA" id="ARBA00004556"/>
    </source>
</evidence>
<dbReference type="FunCoup" id="T1I9K8">
    <property type="interactions" value="1415"/>
</dbReference>
<dbReference type="EnsemblMetazoa" id="RPRC012979-RA">
    <property type="protein sequence ID" value="RPRC012979-PA"/>
    <property type="gene ID" value="RPRC012979"/>
</dbReference>
<comment type="subcellular location">
    <subcellularLocation>
        <location evidence="1">Cytoplasm</location>
        <location evidence="1">Perinuclear region</location>
    </subcellularLocation>
    <subcellularLocation>
        <location evidence="2">Nucleus</location>
        <location evidence="2">Nucleoplasm</location>
    </subcellularLocation>
</comment>
<dbReference type="InterPro" id="IPR005651">
    <property type="entry name" value="Trm112-like"/>
</dbReference>
<proteinExistence type="inferred from homology"/>
<dbReference type="HOGENOM" id="CLU_086140_2_0_1"/>
<evidence type="ECO:0000313" key="8">
    <source>
        <dbReference type="EnsemblMetazoa" id="RPRC012979-PA"/>
    </source>
</evidence>
<dbReference type="VEuPathDB" id="VectorBase:RPRC012979"/>
<dbReference type="Gene3D" id="2.20.25.10">
    <property type="match status" value="1"/>
</dbReference>
<dbReference type="SUPFAM" id="SSF158997">
    <property type="entry name" value="Trm112p-like"/>
    <property type="match status" value="1"/>
</dbReference>
<dbReference type="eggNOG" id="KOG1088">
    <property type="taxonomic scope" value="Eukaryota"/>
</dbReference>
<evidence type="ECO:0000256" key="3">
    <source>
        <dbReference type="ARBA" id="ARBA00007980"/>
    </source>
</evidence>
<organism evidence="8 9">
    <name type="scientific">Rhodnius prolixus</name>
    <name type="common">Triatomid bug</name>
    <dbReference type="NCBI Taxonomy" id="13249"/>
    <lineage>
        <taxon>Eukaryota</taxon>
        <taxon>Metazoa</taxon>
        <taxon>Ecdysozoa</taxon>
        <taxon>Arthropoda</taxon>
        <taxon>Hexapoda</taxon>
        <taxon>Insecta</taxon>
        <taxon>Pterygota</taxon>
        <taxon>Neoptera</taxon>
        <taxon>Paraneoptera</taxon>
        <taxon>Hemiptera</taxon>
        <taxon>Heteroptera</taxon>
        <taxon>Panheteroptera</taxon>
        <taxon>Cimicomorpha</taxon>
        <taxon>Reduviidae</taxon>
        <taxon>Triatominae</taxon>
        <taxon>Rhodnius</taxon>
    </lineage>
</organism>
<dbReference type="CDD" id="cd21089">
    <property type="entry name" value="Trm112-like"/>
    <property type="match status" value="1"/>
</dbReference>
<dbReference type="PANTHER" id="PTHR12773">
    <property type="entry name" value="UPF0315 PROTEIN-RELATED"/>
    <property type="match status" value="1"/>
</dbReference>
<dbReference type="STRING" id="13249.T1I9K8"/>
<dbReference type="PANTHER" id="PTHR12773:SF0">
    <property type="entry name" value="MULTIFUNCTIONAL METHYLTRANSFERASE SUBUNIT TRM112-LIKE PROTEIN"/>
    <property type="match status" value="1"/>
</dbReference>
<dbReference type="EMBL" id="ACPB03021089">
    <property type="status" value="NOT_ANNOTATED_CDS"/>
    <property type="molecule type" value="Genomic_DNA"/>
</dbReference>
<dbReference type="GO" id="GO:0030488">
    <property type="term" value="P:tRNA methylation"/>
    <property type="evidence" value="ECO:0007669"/>
    <property type="project" value="TreeGrafter"/>
</dbReference>
<evidence type="ECO:0000256" key="2">
    <source>
        <dbReference type="ARBA" id="ARBA00004642"/>
    </source>
</evidence>
<dbReference type="OMA" id="NMLTSKC"/>
<keyword evidence="5" id="KW-0963">Cytoplasm</keyword>
<dbReference type="GO" id="GO:0070476">
    <property type="term" value="P:rRNA (guanine-N7)-methylation"/>
    <property type="evidence" value="ECO:0007669"/>
    <property type="project" value="TreeGrafter"/>
</dbReference>
<name>T1I9K8_RHOPR</name>
<sequence length="130" mass="14720">MKLITHNMLTSKCMKGVKQGYPLAIEARDVKIVDVEFKSDFVARVLPRMDWNTLWAAADSLVNILQIGHVGDLPKSLIENYESNEEFLKKVHHVLMEVEVIEGDLICPESGRRFPISSGIPNMILNEDEV</sequence>
<dbReference type="InterPro" id="IPR039127">
    <property type="entry name" value="Trm112"/>
</dbReference>
<keyword evidence="6" id="KW-0539">Nucleus</keyword>
<reference evidence="8" key="1">
    <citation type="submission" date="2015-05" db="UniProtKB">
        <authorList>
            <consortium name="EnsemblMetazoa"/>
        </authorList>
    </citation>
    <scope>IDENTIFICATION</scope>
</reference>
<evidence type="ECO:0000313" key="9">
    <source>
        <dbReference type="Proteomes" id="UP000015103"/>
    </source>
</evidence>
<dbReference type="GO" id="GO:0046982">
    <property type="term" value="F:protein heterodimerization activity"/>
    <property type="evidence" value="ECO:0007669"/>
    <property type="project" value="InterPro"/>
</dbReference>
<dbReference type="GO" id="GO:0005654">
    <property type="term" value="C:nucleoplasm"/>
    <property type="evidence" value="ECO:0007669"/>
    <property type="project" value="UniProtKB-SubCell"/>
</dbReference>
<keyword evidence="9" id="KW-1185">Reference proteome</keyword>
<protein>
    <recommendedName>
        <fullName evidence="4">Multifunctional methyltransferase subunit TRM112-like protein</fullName>
    </recommendedName>
    <alternativeName>
        <fullName evidence="7">tRNA methyltransferase 112 homolog</fullName>
    </alternativeName>
</protein>
<dbReference type="InParanoid" id="T1I9K8"/>
<dbReference type="Proteomes" id="UP000015103">
    <property type="component" value="Unassembled WGS sequence"/>
</dbReference>
<dbReference type="GO" id="GO:0048471">
    <property type="term" value="C:perinuclear region of cytoplasm"/>
    <property type="evidence" value="ECO:0007669"/>
    <property type="project" value="UniProtKB-SubCell"/>
</dbReference>
<evidence type="ECO:0000256" key="4">
    <source>
        <dbReference type="ARBA" id="ARBA00019989"/>
    </source>
</evidence>
<accession>T1I9K8</accession>
<evidence type="ECO:0000256" key="7">
    <source>
        <dbReference type="ARBA" id="ARBA00030516"/>
    </source>
</evidence>
<evidence type="ECO:0000256" key="5">
    <source>
        <dbReference type="ARBA" id="ARBA00022490"/>
    </source>
</evidence>
<evidence type="ECO:0000256" key="6">
    <source>
        <dbReference type="ARBA" id="ARBA00023242"/>
    </source>
</evidence>
<dbReference type="FunFam" id="2.20.25.10:FF:000015">
    <property type="entry name" value="Multifunctional methyltransferase subunit TRM112-like protein"/>
    <property type="match status" value="1"/>
</dbReference>
<comment type="similarity">
    <text evidence="3">Belongs to the TRM112 family.</text>
</comment>
<dbReference type="Pfam" id="PF03966">
    <property type="entry name" value="Trm112p"/>
    <property type="match status" value="1"/>
</dbReference>